<keyword evidence="3" id="KW-1185">Reference proteome</keyword>
<dbReference type="InterPro" id="IPR033457">
    <property type="entry name" value="DUF5133"/>
</dbReference>
<gene>
    <name evidence="2" type="ORF">OHT53_05240</name>
</gene>
<organism evidence="2 3">
    <name type="scientific">Streptomyces bobili</name>
    <dbReference type="NCBI Taxonomy" id="67280"/>
    <lineage>
        <taxon>Bacteria</taxon>
        <taxon>Bacillati</taxon>
        <taxon>Actinomycetota</taxon>
        <taxon>Actinomycetes</taxon>
        <taxon>Kitasatosporales</taxon>
        <taxon>Streptomycetaceae</taxon>
        <taxon>Streptomyces</taxon>
    </lineage>
</organism>
<proteinExistence type="predicted"/>
<dbReference type="Proteomes" id="UP001432071">
    <property type="component" value="Chromosome"/>
</dbReference>
<sequence length="94" mass="10089">MLMPHPAVLRTLVDEYEATKASGSAEDDTRAQDLAYTLCVSTGTREVDRALEVARGWLAAATADDTTTRTADGSHVSTADRPYVSNDDGPRVYA</sequence>
<dbReference type="Pfam" id="PF17196">
    <property type="entry name" value="DUF5133"/>
    <property type="match status" value="1"/>
</dbReference>
<protein>
    <submittedName>
        <fullName evidence="2">DUF5133 domain-containing protein</fullName>
    </submittedName>
</protein>
<evidence type="ECO:0000313" key="3">
    <source>
        <dbReference type="Proteomes" id="UP001432071"/>
    </source>
</evidence>
<evidence type="ECO:0000313" key="2">
    <source>
        <dbReference type="EMBL" id="WUN85513.1"/>
    </source>
</evidence>
<dbReference type="GeneID" id="93760345"/>
<feature type="region of interest" description="Disordered" evidence="1">
    <location>
        <begin position="64"/>
        <end position="94"/>
    </location>
</feature>
<accession>A0ABZ1QS37</accession>
<reference evidence="2" key="1">
    <citation type="submission" date="2022-10" db="EMBL/GenBank/DDBJ databases">
        <title>The complete genomes of actinobacterial strains from the NBC collection.</title>
        <authorList>
            <person name="Joergensen T.S."/>
            <person name="Alvarez Arevalo M."/>
            <person name="Sterndorff E.B."/>
            <person name="Faurdal D."/>
            <person name="Vuksanovic O."/>
            <person name="Mourched A.-S."/>
            <person name="Charusanti P."/>
            <person name="Shaw S."/>
            <person name="Blin K."/>
            <person name="Weber T."/>
        </authorList>
    </citation>
    <scope>NUCLEOTIDE SEQUENCE</scope>
    <source>
        <strain evidence="2">NBC_00302</strain>
    </source>
</reference>
<name>A0ABZ1QS37_9ACTN</name>
<evidence type="ECO:0000256" key="1">
    <source>
        <dbReference type="SAM" id="MobiDB-lite"/>
    </source>
</evidence>
<dbReference type="RefSeq" id="WP_328734224.1">
    <property type="nucleotide sequence ID" value="NZ_CP108038.1"/>
</dbReference>
<dbReference type="EMBL" id="CP108038">
    <property type="protein sequence ID" value="WUN85513.1"/>
    <property type="molecule type" value="Genomic_DNA"/>
</dbReference>